<proteinExistence type="inferred from homology"/>
<comment type="caution">
    <text evidence="8">The sequence shown here is derived from an EMBL/GenBank/DDBJ whole genome shotgun (WGS) entry which is preliminary data.</text>
</comment>
<keyword evidence="2" id="KW-0805">Transcription regulation</keyword>
<dbReference type="GO" id="GO:0006352">
    <property type="term" value="P:DNA-templated transcription initiation"/>
    <property type="evidence" value="ECO:0007669"/>
    <property type="project" value="InterPro"/>
</dbReference>
<dbReference type="InterPro" id="IPR007627">
    <property type="entry name" value="RNA_pol_sigma70_r2"/>
</dbReference>
<dbReference type="RefSeq" id="WP_043391615.1">
    <property type="nucleotide sequence ID" value="NZ_JPMI01000045.1"/>
</dbReference>
<dbReference type="SUPFAM" id="SSF88946">
    <property type="entry name" value="Sigma2 domain of RNA polymerase sigma factors"/>
    <property type="match status" value="1"/>
</dbReference>
<organism evidence="8 9">
    <name type="scientific">Archangium violaceum Cb vi76</name>
    <dbReference type="NCBI Taxonomy" id="1406225"/>
    <lineage>
        <taxon>Bacteria</taxon>
        <taxon>Pseudomonadati</taxon>
        <taxon>Myxococcota</taxon>
        <taxon>Myxococcia</taxon>
        <taxon>Myxococcales</taxon>
        <taxon>Cystobacterineae</taxon>
        <taxon>Archangiaceae</taxon>
        <taxon>Archangium</taxon>
    </lineage>
</organism>
<accession>A0A084SYZ2</accession>
<name>A0A084SYZ2_9BACT</name>
<sequence>MRSNGDIEQLYREHGHLVLRRARQVLGEEQEARDVLQELFTSLLHRPGQFQGRSQAITFLYSATTHLCLNRLRNRRTRLKLVEEAMAPRQSEVELPRAERLAEARSLLSRLPEELREVAVYYYFDEMTHEEIAGVMGCSRRHVGNQLERVREQVLRLGGASGKERS</sequence>
<dbReference type="InterPro" id="IPR013325">
    <property type="entry name" value="RNA_pol_sigma_r2"/>
</dbReference>
<feature type="domain" description="RNA polymerase sigma factor 70 region 4 type 2" evidence="7">
    <location>
        <begin position="103"/>
        <end position="153"/>
    </location>
</feature>
<comment type="similarity">
    <text evidence="1">Belongs to the sigma-70 factor family. ECF subfamily.</text>
</comment>
<dbReference type="PANTHER" id="PTHR43133:SF8">
    <property type="entry name" value="RNA POLYMERASE SIGMA FACTOR HI_1459-RELATED"/>
    <property type="match status" value="1"/>
</dbReference>
<dbReference type="InterPro" id="IPR013249">
    <property type="entry name" value="RNA_pol_sigma70_r4_t2"/>
</dbReference>
<dbReference type="EMBL" id="JPMI01000045">
    <property type="protein sequence ID" value="KFA93677.1"/>
    <property type="molecule type" value="Genomic_DNA"/>
</dbReference>
<evidence type="ECO:0000256" key="4">
    <source>
        <dbReference type="ARBA" id="ARBA00023125"/>
    </source>
</evidence>
<evidence type="ECO:0000256" key="3">
    <source>
        <dbReference type="ARBA" id="ARBA00023082"/>
    </source>
</evidence>
<dbReference type="Pfam" id="PF04542">
    <property type="entry name" value="Sigma70_r2"/>
    <property type="match status" value="1"/>
</dbReference>
<evidence type="ECO:0000313" key="9">
    <source>
        <dbReference type="Proteomes" id="UP000028547"/>
    </source>
</evidence>
<evidence type="ECO:0000256" key="1">
    <source>
        <dbReference type="ARBA" id="ARBA00010641"/>
    </source>
</evidence>
<protein>
    <submittedName>
        <fullName evidence="8">ECF family RNA polymerase sigma factor</fullName>
    </submittedName>
</protein>
<dbReference type="PANTHER" id="PTHR43133">
    <property type="entry name" value="RNA POLYMERASE ECF-TYPE SIGMA FACTO"/>
    <property type="match status" value="1"/>
</dbReference>
<evidence type="ECO:0000256" key="2">
    <source>
        <dbReference type="ARBA" id="ARBA00023015"/>
    </source>
</evidence>
<dbReference type="GO" id="GO:0003677">
    <property type="term" value="F:DNA binding"/>
    <property type="evidence" value="ECO:0007669"/>
    <property type="project" value="UniProtKB-KW"/>
</dbReference>
<keyword evidence="4" id="KW-0238">DNA-binding</keyword>
<dbReference type="InterPro" id="IPR014284">
    <property type="entry name" value="RNA_pol_sigma-70_dom"/>
</dbReference>
<keyword evidence="3" id="KW-0731">Sigma factor</keyword>
<dbReference type="Gene3D" id="1.10.1740.10">
    <property type="match status" value="1"/>
</dbReference>
<reference evidence="8 9" key="1">
    <citation type="submission" date="2014-07" db="EMBL/GenBank/DDBJ databases">
        <title>Draft Genome Sequence of Gephyronic Acid Producer, Cystobacter violaceus Strain Cb vi76.</title>
        <authorList>
            <person name="Stevens D.C."/>
            <person name="Young J."/>
            <person name="Carmichael R."/>
            <person name="Tan J."/>
            <person name="Taylor R.E."/>
        </authorList>
    </citation>
    <scope>NUCLEOTIDE SEQUENCE [LARGE SCALE GENOMIC DNA]</scope>
    <source>
        <strain evidence="8 9">Cb vi76</strain>
    </source>
</reference>
<dbReference type="Pfam" id="PF08281">
    <property type="entry name" value="Sigma70_r4_2"/>
    <property type="match status" value="1"/>
</dbReference>
<gene>
    <name evidence="8" type="ORF">Q664_07910</name>
</gene>
<dbReference type="AlphaFoldDB" id="A0A084SYZ2"/>
<dbReference type="SUPFAM" id="SSF88659">
    <property type="entry name" value="Sigma3 and sigma4 domains of RNA polymerase sigma factors"/>
    <property type="match status" value="1"/>
</dbReference>
<evidence type="ECO:0000313" key="8">
    <source>
        <dbReference type="EMBL" id="KFA93677.1"/>
    </source>
</evidence>
<evidence type="ECO:0000259" key="7">
    <source>
        <dbReference type="Pfam" id="PF08281"/>
    </source>
</evidence>
<dbReference type="Proteomes" id="UP000028547">
    <property type="component" value="Unassembled WGS sequence"/>
</dbReference>
<keyword evidence="5" id="KW-0804">Transcription</keyword>
<feature type="domain" description="RNA polymerase sigma-70 region 2" evidence="6">
    <location>
        <begin position="10"/>
        <end position="76"/>
    </location>
</feature>
<evidence type="ECO:0000256" key="5">
    <source>
        <dbReference type="ARBA" id="ARBA00023163"/>
    </source>
</evidence>
<dbReference type="Gene3D" id="1.10.10.10">
    <property type="entry name" value="Winged helix-like DNA-binding domain superfamily/Winged helix DNA-binding domain"/>
    <property type="match status" value="1"/>
</dbReference>
<dbReference type="InterPro" id="IPR013324">
    <property type="entry name" value="RNA_pol_sigma_r3/r4-like"/>
</dbReference>
<dbReference type="InterPro" id="IPR039425">
    <property type="entry name" value="RNA_pol_sigma-70-like"/>
</dbReference>
<dbReference type="NCBIfam" id="TIGR02937">
    <property type="entry name" value="sigma70-ECF"/>
    <property type="match status" value="1"/>
</dbReference>
<dbReference type="GO" id="GO:0016987">
    <property type="term" value="F:sigma factor activity"/>
    <property type="evidence" value="ECO:0007669"/>
    <property type="project" value="UniProtKB-KW"/>
</dbReference>
<dbReference type="InterPro" id="IPR036388">
    <property type="entry name" value="WH-like_DNA-bd_sf"/>
</dbReference>
<evidence type="ECO:0000259" key="6">
    <source>
        <dbReference type="Pfam" id="PF04542"/>
    </source>
</evidence>